<dbReference type="GO" id="GO:0015074">
    <property type="term" value="P:DNA integration"/>
    <property type="evidence" value="ECO:0007669"/>
    <property type="project" value="InterPro"/>
</dbReference>
<dbReference type="SUPFAM" id="SSF56349">
    <property type="entry name" value="DNA breaking-rejoining enzymes"/>
    <property type="match status" value="1"/>
</dbReference>
<dbReference type="Pfam" id="PF00589">
    <property type="entry name" value="Phage_integrase"/>
    <property type="match status" value="1"/>
</dbReference>
<dbReference type="Gene3D" id="1.10.443.10">
    <property type="entry name" value="Intergrase catalytic core"/>
    <property type="match status" value="1"/>
</dbReference>
<feature type="domain" description="Tyr recombinase" evidence="2">
    <location>
        <begin position="284"/>
        <end position="479"/>
    </location>
</feature>
<dbReference type="InterPro" id="IPR013762">
    <property type="entry name" value="Integrase-like_cat_sf"/>
</dbReference>
<evidence type="ECO:0000256" key="1">
    <source>
        <dbReference type="ARBA" id="ARBA00023172"/>
    </source>
</evidence>
<dbReference type="InterPro" id="IPR011010">
    <property type="entry name" value="DNA_brk_join_enz"/>
</dbReference>
<evidence type="ECO:0000259" key="2">
    <source>
        <dbReference type="PROSITE" id="PS51898"/>
    </source>
</evidence>
<accession>A0AA37IEY2</accession>
<comment type="caution">
    <text evidence="3">The sequence shown here is derived from an EMBL/GenBank/DDBJ whole genome shotgun (WGS) entry which is preliminary data.</text>
</comment>
<dbReference type="PROSITE" id="PS51898">
    <property type="entry name" value="TYR_RECOMBINASE"/>
    <property type="match status" value="1"/>
</dbReference>
<gene>
    <name evidence="3" type="ORF">CBA19CS42_28660</name>
</gene>
<protein>
    <submittedName>
        <fullName evidence="3">Site-specific integrase</fullName>
    </submittedName>
</protein>
<keyword evidence="1" id="KW-0233">DNA recombination</keyword>
<evidence type="ECO:0000313" key="3">
    <source>
        <dbReference type="EMBL" id="GJH28570.1"/>
    </source>
</evidence>
<dbReference type="InterPro" id="IPR002104">
    <property type="entry name" value="Integrase_catalytic"/>
</dbReference>
<dbReference type="GO" id="GO:0006310">
    <property type="term" value="P:DNA recombination"/>
    <property type="evidence" value="ECO:0007669"/>
    <property type="project" value="UniProtKB-KW"/>
</dbReference>
<dbReference type="EMBL" id="BPUS01000016">
    <property type="protein sequence ID" value="GJH28570.1"/>
    <property type="molecule type" value="Genomic_DNA"/>
</dbReference>
<dbReference type="CDD" id="cd00397">
    <property type="entry name" value="DNA_BRE_C"/>
    <property type="match status" value="1"/>
</dbReference>
<dbReference type="RefSeq" id="WP_238215495.1">
    <property type="nucleotide sequence ID" value="NZ_BPUS01000016.1"/>
</dbReference>
<evidence type="ECO:0000313" key="4">
    <source>
        <dbReference type="Proteomes" id="UP001055111"/>
    </source>
</evidence>
<dbReference type="AlphaFoldDB" id="A0AA37IEY2"/>
<proteinExistence type="predicted"/>
<dbReference type="GO" id="GO:0003677">
    <property type="term" value="F:DNA binding"/>
    <property type="evidence" value="ECO:0007669"/>
    <property type="project" value="InterPro"/>
</dbReference>
<name>A0AA37IEY2_9BURK</name>
<sequence length="629" mass="70469">MPTTALIPELSDIIAGEAVFKDDMPVWLGLFGADIWPFVEPTSPLYEGESSSSFVWRDLIEGKGASLNHPSSYAMSRYEYCLTREIVHDLKIAAVIHGYFPKLIKHARSSKEQLDPKTVKHRIDELAKFFSLAIKEGQRKLNVSITQLSQMPFSLVKDIIATFPGRAEHLRRALKLISDPMVQKNLSAPLQWGLLDIEKSSIAWGESKDEGGIPTLSDTQFLFLLDQCKKRIARFKSVAGMAVHDSECDCLARSLSTQSHGIAAFSLDAYYKVKHHTASETAFSTRHGVTLSEMRDIIREGHLSALLLVLLFTGMRASEIVFLKRDCLSLQHGYWFLNSKEVKQRPKDVPISEGWLAIDITRDAYDILMFITERTGNEYLFSSPFRGYEAETGYSSNSLNTKFSRWFKEIDVKGLFADWSFSIHQCRETLVAQLAAQEVGMTFISMQLKHFHSQFNAMPNAVTAGYGKYRKQLMTSVANRLAEAREIALVDLYGEHAKFAGGGGATHKARIDAFFAGLGLFGEQREQYIKDMARRGVKLMPTSIGNCGKNFAIPTEDTPPPCYGDFHCDPNCSSHVITQRAGKALVARKRHALAEAERETNLGYKKVWWGMVQALDGHIAKLELESSDG</sequence>
<reference evidence="3" key="1">
    <citation type="submission" date="2022-09" db="EMBL/GenBank/DDBJ databases">
        <title>Isolation and characterization of 3-chlorobenzoate degrading bacteria from soils in Shizuoka.</title>
        <authorList>
            <person name="Ifat A."/>
            <person name="Ogawa N."/>
            <person name="Kimbara K."/>
            <person name="Moriuchi R."/>
            <person name="Dohra H."/>
            <person name="Shintani M."/>
        </authorList>
    </citation>
    <scope>NUCLEOTIDE SEQUENCE</scope>
    <source>
        <strain evidence="3">19CS4-2</strain>
    </source>
</reference>
<organism evidence="3 4">
    <name type="scientific">Caballeronia novacaledonica</name>
    <dbReference type="NCBI Taxonomy" id="1544861"/>
    <lineage>
        <taxon>Bacteria</taxon>
        <taxon>Pseudomonadati</taxon>
        <taxon>Pseudomonadota</taxon>
        <taxon>Betaproteobacteria</taxon>
        <taxon>Burkholderiales</taxon>
        <taxon>Burkholderiaceae</taxon>
        <taxon>Caballeronia</taxon>
    </lineage>
</organism>
<dbReference type="Proteomes" id="UP001055111">
    <property type="component" value="Unassembled WGS sequence"/>
</dbReference>